<evidence type="ECO:0000256" key="4">
    <source>
        <dbReference type="ARBA" id="ARBA00023246"/>
    </source>
</evidence>
<dbReference type="PANTHER" id="PTHR11633:SF2">
    <property type="entry name" value="PLATELET-DERIVED GROWTH FACTOR SUBUNIT B"/>
    <property type="match status" value="1"/>
</dbReference>
<evidence type="ECO:0000256" key="8">
    <source>
        <dbReference type="ARBA" id="ARBA00046258"/>
    </source>
</evidence>
<dbReference type="InterPro" id="IPR023581">
    <property type="entry name" value="PD_growth_factor_CS"/>
</dbReference>
<dbReference type="FunFam" id="2.10.90.10:FF:000041">
    <property type="entry name" value="Platelet-derived growth factor beta polypeptide b"/>
    <property type="match status" value="1"/>
</dbReference>
<dbReference type="RefSeq" id="XP_030649209.1">
    <property type="nucleotide sequence ID" value="XM_030793349.1"/>
</dbReference>
<dbReference type="OrthoDB" id="8878063at2759"/>
<gene>
    <name evidence="14" type="primary">pdgfbb</name>
</gene>
<keyword evidence="3 10" id="KW-0339">Growth factor</keyword>
<feature type="compositionally biased region" description="Polar residues" evidence="11">
    <location>
        <begin position="382"/>
        <end position="407"/>
    </location>
</feature>
<feature type="region of interest" description="Disordered" evidence="11">
    <location>
        <begin position="308"/>
        <end position="526"/>
    </location>
</feature>
<accession>A0A6J2WY47</accession>
<dbReference type="GeneID" id="115829294"/>
<dbReference type="CDD" id="cd00135">
    <property type="entry name" value="PDGF"/>
    <property type="match status" value="1"/>
</dbReference>
<evidence type="ECO:0000259" key="12">
    <source>
        <dbReference type="PROSITE" id="PS50278"/>
    </source>
</evidence>
<dbReference type="GO" id="GO:0070374">
    <property type="term" value="P:positive regulation of ERK1 and ERK2 cascade"/>
    <property type="evidence" value="ECO:0007669"/>
    <property type="project" value="TreeGrafter"/>
</dbReference>
<reference evidence="14" key="1">
    <citation type="submission" date="2025-08" db="UniProtKB">
        <authorList>
            <consortium name="RefSeq"/>
        </authorList>
    </citation>
    <scope>IDENTIFICATION</scope>
</reference>
<feature type="compositionally biased region" description="Basic and acidic residues" evidence="11">
    <location>
        <begin position="408"/>
        <end position="423"/>
    </location>
</feature>
<evidence type="ECO:0000256" key="9">
    <source>
        <dbReference type="ARBA" id="ARBA00046967"/>
    </source>
</evidence>
<feature type="compositionally biased region" description="Basic and acidic residues" evidence="11">
    <location>
        <begin position="444"/>
        <end position="459"/>
    </location>
</feature>
<dbReference type="Pfam" id="PF00341">
    <property type="entry name" value="PDGF"/>
    <property type="match status" value="1"/>
</dbReference>
<evidence type="ECO:0000256" key="10">
    <source>
        <dbReference type="RuleBase" id="RU003818"/>
    </source>
</evidence>
<feature type="domain" description="Platelet-derived growth factor (PDGF) family profile" evidence="12">
    <location>
        <begin position="138"/>
        <end position="241"/>
    </location>
</feature>
<evidence type="ECO:0000256" key="1">
    <source>
        <dbReference type="ARBA" id="ARBA00006686"/>
    </source>
</evidence>
<evidence type="ECO:0000256" key="5">
    <source>
        <dbReference type="ARBA" id="ARBA00031888"/>
    </source>
</evidence>
<comment type="function">
    <text evidence="8">Growth factor that plays an essential role in the regulation of embryonic development, cell proliferation, cell migration, survival and chemotaxis. Potent mitogen for cells of mesenchymal origin. Required for normal proliferation and recruitment of pericytes and vascular smooth muscle cells in the central nervous system, skin, lung, heart and placenta. Required for normal blood vessel development, and for normal development of kidney glomeruli. Plays an important role in wound healing. Signaling is modulated by the formation of heterodimers with PDGFA.</text>
</comment>
<feature type="compositionally biased region" description="Basic and acidic residues" evidence="11">
    <location>
        <begin position="368"/>
        <end position="380"/>
    </location>
</feature>
<dbReference type="GO" id="GO:0051897">
    <property type="term" value="P:positive regulation of phosphatidylinositol 3-kinase/protein kinase B signal transduction"/>
    <property type="evidence" value="ECO:0007669"/>
    <property type="project" value="TreeGrafter"/>
</dbReference>
<feature type="region of interest" description="Disordered" evidence="11">
    <location>
        <begin position="240"/>
        <end position="265"/>
    </location>
</feature>
<keyword evidence="13" id="KW-1185">Reference proteome</keyword>
<feature type="compositionally biased region" description="Basic and acidic residues" evidence="11">
    <location>
        <begin position="245"/>
        <end position="261"/>
    </location>
</feature>
<dbReference type="GO" id="GO:0051781">
    <property type="term" value="P:positive regulation of cell division"/>
    <property type="evidence" value="ECO:0007669"/>
    <property type="project" value="UniProtKB-KW"/>
</dbReference>
<feature type="compositionally biased region" description="Polar residues" evidence="11">
    <location>
        <begin position="345"/>
        <end position="362"/>
    </location>
</feature>
<evidence type="ECO:0000313" key="13">
    <source>
        <dbReference type="Proteomes" id="UP000504632"/>
    </source>
</evidence>
<name>A0A6J2WY47_CHACN</name>
<evidence type="ECO:0000313" key="14">
    <source>
        <dbReference type="RefSeq" id="XP_030649209.1"/>
    </source>
</evidence>
<keyword evidence="4" id="KW-0497">Mitogen</keyword>
<dbReference type="GO" id="GO:0048008">
    <property type="term" value="P:platelet-derived growth factor receptor signaling pathway"/>
    <property type="evidence" value="ECO:0007669"/>
    <property type="project" value="TreeGrafter"/>
</dbReference>
<dbReference type="GO" id="GO:0008083">
    <property type="term" value="F:growth factor activity"/>
    <property type="evidence" value="ECO:0007669"/>
    <property type="project" value="UniProtKB-KW"/>
</dbReference>
<dbReference type="SMART" id="SM00141">
    <property type="entry name" value="PDGF"/>
    <property type="match status" value="1"/>
</dbReference>
<dbReference type="InterPro" id="IPR029034">
    <property type="entry name" value="Cystine-knot_cytokine"/>
</dbReference>
<dbReference type="InterPro" id="IPR000072">
    <property type="entry name" value="PDGF/VEGF_dom"/>
</dbReference>
<dbReference type="GO" id="GO:0008284">
    <property type="term" value="P:positive regulation of cell population proliferation"/>
    <property type="evidence" value="ECO:0007669"/>
    <property type="project" value="TreeGrafter"/>
</dbReference>
<dbReference type="GO" id="GO:0005161">
    <property type="term" value="F:platelet-derived growth factor receptor binding"/>
    <property type="evidence" value="ECO:0007669"/>
    <property type="project" value="TreeGrafter"/>
</dbReference>
<dbReference type="GO" id="GO:0016020">
    <property type="term" value="C:membrane"/>
    <property type="evidence" value="ECO:0007669"/>
    <property type="project" value="InterPro"/>
</dbReference>
<organism evidence="13 14">
    <name type="scientific">Chanos chanos</name>
    <name type="common">Milkfish</name>
    <name type="synonym">Mugil chanos</name>
    <dbReference type="NCBI Taxonomy" id="29144"/>
    <lineage>
        <taxon>Eukaryota</taxon>
        <taxon>Metazoa</taxon>
        <taxon>Chordata</taxon>
        <taxon>Craniata</taxon>
        <taxon>Vertebrata</taxon>
        <taxon>Euteleostomi</taxon>
        <taxon>Actinopterygii</taxon>
        <taxon>Neopterygii</taxon>
        <taxon>Teleostei</taxon>
        <taxon>Ostariophysi</taxon>
        <taxon>Gonorynchiformes</taxon>
        <taxon>Chanidae</taxon>
        <taxon>Chanos</taxon>
    </lineage>
</organism>
<feature type="compositionally biased region" description="Basic and acidic residues" evidence="11">
    <location>
        <begin position="329"/>
        <end position="344"/>
    </location>
</feature>
<dbReference type="Proteomes" id="UP000504632">
    <property type="component" value="Chromosome 16"/>
</dbReference>
<dbReference type="FunCoup" id="A0A6J2WY47">
    <property type="interactions" value="302"/>
</dbReference>
<dbReference type="CTD" id="796490"/>
<dbReference type="InParanoid" id="A0A6J2WY47"/>
<proteinExistence type="inferred from homology"/>
<dbReference type="GO" id="GO:0030335">
    <property type="term" value="P:positive regulation of cell migration"/>
    <property type="evidence" value="ECO:0007669"/>
    <property type="project" value="TreeGrafter"/>
</dbReference>
<feature type="compositionally biased region" description="Basic residues" evidence="11">
    <location>
        <begin position="514"/>
        <end position="526"/>
    </location>
</feature>
<evidence type="ECO:0000256" key="3">
    <source>
        <dbReference type="ARBA" id="ARBA00023030"/>
    </source>
</evidence>
<comment type="similarity">
    <text evidence="1 10">Belongs to the PDGF/VEGF growth factor family.</text>
</comment>
<dbReference type="PANTHER" id="PTHR11633">
    <property type="entry name" value="PLATELET-DERIVED GROWTH FACTOR"/>
    <property type="match status" value="1"/>
</dbReference>
<dbReference type="AlphaFoldDB" id="A0A6J2WY47"/>
<feature type="compositionally biased region" description="Basic and acidic residues" evidence="11">
    <location>
        <begin position="465"/>
        <end position="482"/>
    </location>
</feature>
<comment type="subunit">
    <text evidence="9">Antiparallel homodimer; disulfide-linked. Antiparallel heterodimer with PDGFA; disulfide-linked. The PDGFB homodimer interacts with PDGFRA and PDGFRB homodimers, and with heterodimers formed by PDGFRA and PDGFRB. The heterodimer composed of PDGFA and PDGFB interacts with PDGFRB homodimers, and with heterodimers formed by PDGFRA and PDGFRB. Interacts with XLKD1. Interacts with LRP1. Interacts with SORL1 (via the N-terminal ectodomain). Interacts with CD82; this interaction inhibits PDGFB-mediated signaling pathway.</text>
</comment>
<protein>
    <recommendedName>
        <fullName evidence="2">Platelet-derived growth factor subunit B</fullName>
    </recommendedName>
    <alternativeName>
        <fullName evidence="5">PDGF-2</fullName>
    </alternativeName>
    <alternativeName>
        <fullName evidence="6">Platelet-derived growth factor B chain</fullName>
    </alternativeName>
    <alternativeName>
        <fullName evidence="7">Platelet-derived growth factor beta polypeptide</fullName>
    </alternativeName>
</protein>
<dbReference type="Gene3D" id="2.10.90.10">
    <property type="entry name" value="Cystine-knot cytokines"/>
    <property type="match status" value="1"/>
</dbReference>
<evidence type="ECO:0000256" key="7">
    <source>
        <dbReference type="ARBA" id="ARBA00032702"/>
    </source>
</evidence>
<evidence type="ECO:0000256" key="6">
    <source>
        <dbReference type="ARBA" id="ARBA00032481"/>
    </source>
</evidence>
<feature type="compositionally biased region" description="Polar residues" evidence="11">
    <location>
        <begin position="424"/>
        <end position="443"/>
    </location>
</feature>
<evidence type="ECO:0000256" key="11">
    <source>
        <dbReference type="SAM" id="MobiDB-lite"/>
    </source>
</evidence>
<dbReference type="PROSITE" id="PS50278">
    <property type="entry name" value="PDGF_2"/>
    <property type="match status" value="1"/>
</dbReference>
<dbReference type="SUPFAM" id="SSF57501">
    <property type="entry name" value="Cystine-knot cytokines"/>
    <property type="match status" value="1"/>
</dbReference>
<dbReference type="GO" id="GO:0005615">
    <property type="term" value="C:extracellular space"/>
    <property type="evidence" value="ECO:0007669"/>
    <property type="project" value="TreeGrafter"/>
</dbReference>
<evidence type="ECO:0000256" key="2">
    <source>
        <dbReference type="ARBA" id="ARBA00018117"/>
    </source>
</evidence>
<sequence length="536" mass="61367">MFTHSEEFRAWSAEERRTNTSYSVHYWTVSFFHPETPLPFASSAKERPTRSRAHINAHSLADIYNSTSGSRMSSWVLLLVCLLAACLRFGATEGDVLPSSLVDLVRNSPIQELQMLLLSDSVVDSDSDSPKTNDIMNRLPRSLEAVAAQQAVCKVRTEVVEVTRAMLDRTNADFLLWPPCVEVQRCSGCCNTRNLQCVPVTTHTRHLQVMKIQYVRKRPVYDKAVVSVFDHVECQCQPRRKHTHSVREKHTHSGSEKERVAKSQSVEQLKLHQLEALWSQPWDSSKHHMFINNNGSKQTNYTATKQTDTHFTHPNHTVSSEPEEEEEKEGGMERRSEHNEDAKEQTSQNQAQGSNLANQTSENKQRHKDTANQRLDDRVSPSEMTGQNCGQKPNSVEEANQSLGQQHNHVDVTNEREDHRLTDLETTNQSLRDNETPPSVKSSHTLESERQALEEEKSELLSLHRRLDEERKLLKQQHRDKQQTYTTTLRTVSGSSRPVRPAPPRSAPKTPVRTPRKRQRKHRHRISKAAMRAMLM</sequence>
<dbReference type="PROSITE" id="PS00249">
    <property type="entry name" value="PDGF_1"/>
    <property type="match status" value="1"/>
</dbReference>